<dbReference type="PANTHER" id="PTHR42146">
    <property type="entry name" value="3',5'-CYCLIC-NUCLEOTIDE PHOSPHODIESTERASE"/>
    <property type="match status" value="1"/>
</dbReference>
<dbReference type="OrthoDB" id="18016at2157"/>
<organism evidence="1 2">
    <name type="scientific">Pyrolobus fumarii (strain DSM 11204 / 1A)</name>
    <dbReference type="NCBI Taxonomy" id="694429"/>
    <lineage>
        <taxon>Archaea</taxon>
        <taxon>Thermoproteota</taxon>
        <taxon>Thermoprotei</taxon>
        <taxon>Desulfurococcales</taxon>
        <taxon>Pyrodictiaceae</taxon>
        <taxon>Pyrolobus</taxon>
    </lineage>
</organism>
<dbReference type="InterPro" id="IPR038763">
    <property type="entry name" value="DHH_sf"/>
</dbReference>
<dbReference type="KEGG" id="pfm:Pyrfu_0040"/>
<evidence type="ECO:0000313" key="2">
    <source>
        <dbReference type="Proteomes" id="UP000001037"/>
    </source>
</evidence>
<gene>
    <name evidence="1" type="ordered locus">Pyrfu_0040</name>
</gene>
<reference evidence="1 2" key="1">
    <citation type="journal article" date="2011" name="Stand. Genomic Sci.">
        <title>Complete genome sequence of the hyperthermophilic chemolithoautotroph Pyrolobus fumarii type strain (1A).</title>
        <authorList>
            <person name="Anderson I."/>
            <person name="Goker M."/>
            <person name="Nolan M."/>
            <person name="Lucas S."/>
            <person name="Hammon N."/>
            <person name="Deshpande S."/>
            <person name="Cheng J.F."/>
            <person name="Tapia R."/>
            <person name="Han C."/>
            <person name="Goodwin L."/>
            <person name="Pitluck S."/>
            <person name="Huntemann M."/>
            <person name="Liolios K."/>
            <person name="Ivanova N."/>
            <person name="Pagani I."/>
            <person name="Mavromatis K."/>
            <person name="Ovchinikova G."/>
            <person name="Pati A."/>
            <person name="Chen A."/>
            <person name="Palaniappan K."/>
            <person name="Land M."/>
            <person name="Hauser L."/>
            <person name="Brambilla E.M."/>
            <person name="Huber H."/>
            <person name="Yasawong M."/>
            <person name="Rohde M."/>
            <person name="Spring S."/>
            <person name="Abt B."/>
            <person name="Sikorski J."/>
            <person name="Wirth R."/>
            <person name="Detter J.C."/>
            <person name="Woyke T."/>
            <person name="Bristow J."/>
            <person name="Eisen J.A."/>
            <person name="Markowitz V."/>
            <person name="Hugenholtz P."/>
            <person name="Kyrpides N.C."/>
            <person name="Klenk H.P."/>
            <person name="Lapidus A."/>
        </authorList>
    </citation>
    <scope>NUCLEOTIDE SEQUENCE [LARGE SCALE GENOMIC DNA]</scope>
    <source>
        <strain evidence="2">DSM 11204 / 1A</strain>
    </source>
</reference>
<dbReference type="EMBL" id="CP002838">
    <property type="protein sequence ID" value="AEM37912.1"/>
    <property type="molecule type" value="Genomic_DNA"/>
</dbReference>
<dbReference type="InterPro" id="IPR052968">
    <property type="entry name" value="Nucleotide_metab_enz"/>
</dbReference>
<dbReference type="Gene3D" id="3.10.310.30">
    <property type="match status" value="1"/>
</dbReference>
<dbReference type="PANTHER" id="PTHR42146:SF1">
    <property type="entry name" value="OLIGORIBONUCLEASE NRNB"/>
    <property type="match status" value="1"/>
</dbReference>
<evidence type="ECO:0000313" key="1">
    <source>
        <dbReference type="EMBL" id="AEM37912.1"/>
    </source>
</evidence>
<dbReference type="Proteomes" id="UP000001037">
    <property type="component" value="Chromosome"/>
</dbReference>
<dbReference type="AlphaFoldDB" id="G0EDZ6"/>
<dbReference type="GeneID" id="11139665"/>
<keyword evidence="2" id="KW-1185">Reference proteome</keyword>
<dbReference type="RefSeq" id="WP_014025589.1">
    <property type="nucleotide sequence ID" value="NC_015931.1"/>
</dbReference>
<dbReference type="SUPFAM" id="SSF64182">
    <property type="entry name" value="DHH phosphoesterases"/>
    <property type="match status" value="1"/>
</dbReference>
<name>G0EDZ6_PYRF1</name>
<dbReference type="STRING" id="694429.Pyrfu_0040"/>
<evidence type="ECO:0008006" key="3">
    <source>
        <dbReference type="Google" id="ProtNLM"/>
    </source>
</evidence>
<sequence>MRTSLEKVRRLYIVFHGDLDGVVGAALLARWASDRGARWEAHHSTVRGLPRVLRNVVNKAKSMLGKPGIALVDLAVQSMGDAIIYANLLKGMPSAWFDHHPWPSGAAERLLNVGVEVYHLRDYVSAELVARTLGLNDEYSAKLVRIARADDTCEPGESEADKWRIVLRALRDPVKAVEAFARGDLWPDWAQQLYEEHVERYMSEAERVAARLRVYEYNGVKVAVIPMEPGVDVCTIQKLLWSRGWNPENIDVEVYVYPRAISLRSVKLDVSCIAKALGGGGHKRAAGAPRPSQLMGEAQIARLVASQVEKCLGEATH</sequence>
<dbReference type="InParanoid" id="G0EDZ6"/>
<dbReference type="HOGENOM" id="CLU_076809_0_0_2"/>
<accession>G0EDZ6</accession>
<dbReference type="eggNOG" id="arCOG00423">
    <property type="taxonomic scope" value="Archaea"/>
</dbReference>
<proteinExistence type="predicted"/>
<protein>
    <recommendedName>
        <fullName evidence="3">Phosphoesterase DHHA1</fullName>
    </recommendedName>
</protein>